<dbReference type="OrthoDB" id="4959782at2"/>
<dbReference type="EMBL" id="FNCF01000001">
    <property type="protein sequence ID" value="SDF66460.1"/>
    <property type="molecule type" value="Genomic_DNA"/>
</dbReference>
<dbReference type="InterPro" id="IPR012001">
    <property type="entry name" value="Thiamin_PyroP_enz_TPP-bd_dom"/>
</dbReference>
<reference evidence="8" key="1">
    <citation type="submission" date="2016-10" db="EMBL/GenBank/DDBJ databases">
        <authorList>
            <person name="Varghese N."/>
            <person name="Submissions S."/>
        </authorList>
    </citation>
    <scope>NUCLEOTIDE SEQUENCE [LARGE SCALE GENOMIC DNA]</scope>
    <source>
        <strain evidence="8">DSM 44526</strain>
    </source>
</reference>
<dbReference type="GO" id="GO:0030976">
    <property type="term" value="F:thiamine pyrophosphate binding"/>
    <property type="evidence" value="ECO:0007669"/>
    <property type="project" value="InterPro"/>
</dbReference>
<evidence type="ECO:0000256" key="1">
    <source>
        <dbReference type="ARBA" id="ARBA00007812"/>
    </source>
</evidence>
<dbReference type="InterPro" id="IPR029035">
    <property type="entry name" value="DHS-like_NAD/FAD-binding_dom"/>
</dbReference>
<feature type="domain" description="Thiamine pyrophosphate enzyme N-terminal TPP-binding" evidence="6">
    <location>
        <begin position="3"/>
        <end position="121"/>
    </location>
</feature>
<keyword evidence="7" id="KW-0670">Pyruvate</keyword>
<evidence type="ECO:0000256" key="3">
    <source>
        <dbReference type="RuleBase" id="RU362132"/>
    </source>
</evidence>
<dbReference type="Pfam" id="PF02775">
    <property type="entry name" value="TPP_enzyme_C"/>
    <property type="match status" value="1"/>
</dbReference>
<protein>
    <submittedName>
        <fullName evidence="7">Pyruvate dehydrogenase (Quinone)</fullName>
    </submittedName>
</protein>
<dbReference type="Gene3D" id="3.40.50.970">
    <property type="match status" value="2"/>
</dbReference>
<organism evidence="7 8">
    <name type="scientific">Klenkia brasiliensis</name>
    <dbReference type="NCBI Taxonomy" id="333142"/>
    <lineage>
        <taxon>Bacteria</taxon>
        <taxon>Bacillati</taxon>
        <taxon>Actinomycetota</taxon>
        <taxon>Actinomycetes</taxon>
        <taxon>Geodermatophilales</taxon>
        <taxon>Geodermatophilaceae</taxon>
        <taxon>Klenkia</taxon>
    </lineage>
</organism>
<dbReference type="Proteomes" id="UP000198863">
    <property type="component" value="Unassembled WGS sequence"/>
</dbReference>
<keyword evidence="8" id="KW-1185">Reference proteome</keyword>
<dbReference type="GO" id="GO:0003824">
    <property type="term" value="F:catalytic activity"/>
    <property type="evidence" value="ECO:0007669"/>
    <property type="project" value="InterPro"/>
</dbReference>
<evidence type="ECO:0000313" key="8">
    <source>
        <dbReference type="Proteomes" id="UP000198863"/>
    </source>
</evidence>
<dbReference type="InterPro" id="IPR011766">
    <property type="entry name" value="TPP_enzyme_TPP-bd"/>
</dbReference>
<dbReference type="CDD" id="cd07039">
    <property type="entry name" value="TPP_PYR_POX"/>
    <property type="match status" value="1"/>
</dbReference>
<evidence type="ECO:0000259" key="6">
    <source>
        <dbReference type="Pfam" id="PF02776"/>
    </source>
</evidence>
<comment type="similarity">
    <text evidence="1 3">Belongs to the TPP enzyme family.</text>
</comment>
<evidence type="ECO:0000313" key="7">
    <source>
        <dbReference type="EMBL" id="SDF66460.1"/>
    </source>
</evidence>
<dbReference type="InterPro" id="IPR047210">
    <property type="entry name" value="TPP_PYR_POXB-like"/>
</dbReference>
<dbReference type="InterPro" id="IPR000399">
    <property type="entry name" value="TPP-bd_CS"/>
</dbReference>
<dbReference type="AlphaFoldDB" id="A0A1G7MZF4"/>
<name>A0A1G7MZF4_9ACTN</name>
<dbReference type="SUPFAM" id="SSF52467">
    <property type="entry name" value="DHS-like NAD/FAD-binding domain"/>
    <property type="match status" value="1"/>
</dbReference>
<feature type="domain" description="Thiamine pyrophosphate enzyme central" evidence="4">
    <location>
        <begin position="201"/>
        <end position="331"/>
    </location>
</feature>
<dbReference type="InterPro" id="IPR029061">
    <property type="entry name" value="THDP-binding"/>
</dbReference>
<dbReference type="InterPro" id="IPR047211">
    <property type="entry name" value="POXB-like"/>
</dbReference>
<dbReference type="NCBIfam" id="NF006129">
    <property type="entry name" value="PRK08273.1"/>
    <property type="match status" value="1"/>
</dbReference>
<dbReference type="PROSITE" id="PS00187">
    <property type="entry name" value="TPP_ENZYMES"/>
    <property type="match status" value="1"/>
</dbReference>
<dbReference type="Gene3D" id="3.40.50.1220">
    <property type="entry name" value="TPP-binding domain"/>
    <property type="match status" value="1"/>
</dbReference>
<proteinExistence type="inferred from homology"/>
<gene>
    <name evidence="7" type="ORF">SAMN05660324_0818</name>
</gene>
<evidence type="ECO:0000259" key="4">
    <source>
        <dbReference type="Pfam" id="PF00205"/>
    </source>
</evidence>
<evidence type="ECO:0000256" key="2">
    <source>
        <dbReference type="ARBA" id="ARBA00023052"/>
    </source>
</evidence>
<sequence length="608" mass="64278">MTTVGEHVVARLGEWGVRRFYGYPGDGIGGVMSALRRAVDAGDAEFVQVRHEETAAFAACADVKYGGSPIGCAVVTSGPGAVHALNGLYDAKLDHVPVVALLGHTARNAQGSGYYQEVDLLNLVKDVAGAYVAQVSEPSQVRHVVDRAARIALAHRTVTAVVLPSDVLVEDAVLEPPDAHGYAHTSAVPSTTATVPPAAALREAAALLDGCEKVAILAGAGCLGATSELTAVADRLDAGVAKALLGKAVLDDRLPWVTGAIGLLGTRASWDLMRECDGLLIVGSTMPYSDFYPAPGQARAVQIDIDGANCGLRYDTEVNLVGDAQETLAALLPLLRTDRDGSWREQVGQWTHAWREQSAARVAAKTHELNPEFVVRELSDRLPDDAMLAVDCGTATSHFARDVDLRPGMLASLSGTLLSMGGALPYAIAAKNAHPDRPVFALVGDGAMQMNGVNELITVSRYWRTWADPTFVVLVLNNRDLSFVTWEMRAMVGDVPFAESQDLPDVPYADWAHLLGLGGRRISEPGEVAGLWEEALAADRPFVVDAVVDANVPLIPPHLTLEQVVNTAKSQLKGDPSAPLVIADGLREAVGAPAKGLWHRAKDAITGG</sequence>
<keyword evidence="2 3" id="KW-0786">Thiamine pyrophosphate</keyword>
<dbReference type="PANTHER" id="PTHR42981">
    <property type="entry name" value="PYRUVATE DEHYDROGENASE [UBIQUINONE]"/>
    <property type="match status" value="1"/>
</dbReference>
<dbReference type="Pfam" id="PF00205">
    <property type="entry name" value="TPP_enzyme_M"/>
    <property type="match status" value="1"/>
</dbReference>
<dbReference type="RefSeq" id="WP_091058497.1">
    <property type="nucleotide sequence ID" value="NZ_FNCF01000001.1"/>
</dbReference>
<dbReference type="InterPro" id="IPR012000">
    <property type="entry name" value="Thiamin_PyroP_enz_cen_dom"/>
</dbReference>
<dbReference type="SUPFAM" id="SSF52518">
    <property type="entry name" value="Thiamin diphosphate-binding fold (THDP-binding)"/>
    <property type="match status" value="2"/>
</dbReference>
<feature type="domain" description="Thiamine pyrophosphate enzyme TPP-binding" evidence="5">
    <location>
        <begin position="393"/>
        <end position="545"/>
    </location>
</feature>
<evidence type="ECO:0000259" key="5">
    <source>
        <dbReference type="Pfam" id="PF02775"/>
    </source>
</evidence>
<dbReference type="Pfam" id="PF02776">
    <property type="entry name" value="TPP_enzyme_N"/>
    <property type="match status" value="1"/>
</dbReference>
<accession>A0A1G7MZF4</accession>
<dbReference type="GO" id="GO:0000287">
    <property type="term" value="F:magnesium ion binding"/>
    <property type="evidence" value="ECO:0007669"/>
    <property type="project" value="InterPro"/>
</dbReference>
<dbReference type="PANTHER" id="PTHR42981:SF2">
    <property type="entry name" value="PYRUVATE DEHYDROGENASE [UBIQUINONE]"/>
    <property type="match status" value="1"/>
</dbReference>